<name>A0A376DXS8_CHRCU</name>
<dbReference type="AlphaFoldDB" id="A0A376DXS8"/>
<dbReference type="Proteomes" id="UP000273270">
    <property type="component" value="Chromosome"/>
</dbReference>
<accession>A0A376DXS8</accession>
<dbReference type="Proteomes" id="UP000255224">
    <property type="component" value="Unassembled WGS sequence"/>
</dbReference>
<dbReference type="STRING" id="297244.SAMN05421639_101289"/>
<protein>
    <submittedName>
        <fullName evidence="2">Uncharacterized protein</fullName>
    </submittedName>
</protein>
<evidence type="ECO:0000313" key="4">
    <source>
        <dbReference type="Proteomes" id="UP000273270"/>
    </source>
</evidence>
<dbReference type="EMBL" id="CP033920">
    <property type="protein sequence ID" value="AZA50059.1"/>
    <property type="molecule type" value="Genomic_DNA"/>
</dbReference>
<evidence type="ECO:0000313" key="1">
    <source>
        <dbReference type="EMBL" id="AZA50059.1"/>
    </source>
</evidence>
<gene>
    <name evidence="1" type="ORF">EG346_18565</name>
    <name evidence="2" type="ORF">NCTC13533_02306</name>
</gene>
<evidence type="ECO:0000313" key="3">
    <source>
        <dbReference type="Proteomes" id="UP000255224"/>
    </source>
</evidence>
<reference evidence="1" key="2">
    <citation type="submission" date="2018-11" db="EMBL/GenBank/DDBJ databases">
        <title>Proposal to divide the Flavobacteriaceae and reorganize its genera based on Amino Acid Identity values calculated from whole genome sequences.</title>
        <authorList>
            <person name="Nicholson A.C."/>
            <person name="Gulvik C.A."/>
            <person name="Whitney A.M."/>
            <person name="Humrighouse B.W."/>
            <person name="Bell M."/>
            <person name="Holmes B."/>
            <person name="Steigerwalt A."/>
            <person name="Villarma A."/>
            <person name="Sheth M."/>
            <person name="Batra D."/>
            <person name="Pryor J."/>
            <person name="Bernardet J.-F."/>
            <person name="Hugo C."/>
            <person name="Kampfer P."/>
            <person name="Newman J."/>
            <person name="Mcquiston J.R."/>
        </authorList>
    </citation>
    <scope>NUCLEOTIDE SEQUENCE [LARGE SCALE GENOMIC DNA]</scope>
    <source>
        <strain evidence="1">G0188</strain>
    </source>
</reference>
<dbReference type="OrthoDB" id="8605367at2"/>
<dbReference type="RefSeq" id="WP_123880628.1">
    <property type="nucleotide sequence ID" value="NZ_CP033920.1"/>
</dbReference>
<keyword evidence="4" id="KW-1185">Reference proteome</keyword>
<dbReference type="KEGG" id="ccau:EG346_18565"/>
<dbReference type="Gene3D" id="1.25.40.10">
    <property type="entry name" value="Tetratricopeptide repeat domain"/>
    <property type="match status" value="1"/>
</dbReference>
<reference evidence="4" key="3">
    <citation type="submission" date="2018-11" db="EMBL/GenBank/DDBJ databases">
        <title>Proposal to divide the Flavobacteriaceae and reorganize its genera based on Amino Acid Identity values calculated from whole genome sequences.</title>
        <authorList>
            <person name="Nicholson A.C."/>
            <person name="Gulvik C.A."/>
            <person name="Whitney A.M."/>
            <person name="Humrighouse B.W."/>
            <person name="Bell M."/>
            <person name="Holmes B."/>
            <person name="Steigerwalt A.G."/>
            <person name="Villarma A."/>
            <person name="Sheth M."/>
            <person name="Batra D."/>
            <person name="Pryor J."/>
            <person name="Bernardet J.-F."/>
            <person name="Hugo C."/>
            <person name="Kampfer P."/>
            <person name="Newman J."/>
            <person name="McQuiston J.R."/>
        </authorList>
    </citation>
    <scope>NUCLEOTIDE SEQUENCE [LARGE SCALE GENOMIC DNA]</scope>
    <source>
        <strain evidence="4">G0188</strain>
    </source>
</reference>
<sequence>MENYSKENYAINGGLMITWEELGERLIAWENFMNKFPKSPLIKKAKRAYDDYLLDYILGMDSSPTYNRTEGKLMDDTKEEYSRIIRKYPNSRTAKKAKELIAAFDAHIPMDQIEDRINLRR</sequence>
<evidence type="ECO:0000313" key="2">
    <source>
        <dbReference type="EMBL" id="STC96933.1"/>
    </source>
</evidence>
<dbReference type="InterPro" id="IPR011990">
    <property type="entry name" value="TPR-like_helical_dom_sf"/>
</dbReference>
<reference evidence="2 3" key="1">
    <citation type="submission" date="2018-06" db="EMBL/GenBank/DDBJ databases">
        <authorList>
            <consortium name="Pathogen Informatics"/>
            <person name="Doyle S."/>
        </authorList>
    </citation>
    <scope>NUCLEOTIDE SEQUENCE [LARGE SCALE GENOMIC DNA]</scope>
    <source>
        <strain evidence="2 3">NCTC13533</strain>
    </source>
</reference>
<accession>A0A3G6MAS3</accession>
<proteinExistence type="predicted"/>
<organism evidence="2 3">
    <name type="scientific">Chryseobacterium carnipullorum</name>
    <dbReference type="NCBI Taxonomy" id="1124835"/>
    <lineage>
        <taxon>Bacteria</taxon>
        <taxon>Pseudomonadati</taxon>
        <taxon>Bacteroidota</taxon>
        <taxon>Flavobacteriia</taxon>
        <taxon>Flavobacteriales</taxon>
        <taxon>Weeksellaceae</taxon>
        <taxon>Chryseobacterium group</taxon>
        <taxon>Chryseobacterium</taxon>
    </lineage>
</organism>
<dbReference type="EMBL" id="UFVQ01000003">
    <property type="protein sequence ID" value="STC96933.1"/>
    <property type="molecule type" value="Genomic_DNA"/>
</dbReference>